<sequence>MTNLLSQAEVDALLAAVQDDVPLTPSAARPTTPTSAKFDLASRRQVKSRRLPGLEHLCKRFSEHFRYSLSEVLTQDIDVGLLELQFLPYAEYLHSLYLPTSLNMMRMEPLQGRAMMVFDARLVFRLVEIFFGGTTVQGAPDGRDFSPAERRLLGKLLSRAHADIEESWRPVLELQCQPLGTEVNPSMANIVGAADSVVVCRFQVDAEGGGGGEFHICFPLAMLEPLREALSRSDAAERRSPDPLWEEAMRRAVLDTCLPTRCRLAEKTMSLREIAGLQVGDVIAMGRSDQVEIHTEGQPLLRARIDPTRDDLTLVITGRA</sequence>
<keyword evidence="13" id="KW-0282">Flagellum</keyword>
<dbReference type="Proteomes" id="UP000765845">
    <property type="component" value="Unassembled WGS sequence"/>
</dbReference>
<dbReference type="SUPFAM" id="SSF101801">
    <property type="entry name" value="Surface presentation of antigens (SPOA)"/>
    <property type="match status" value="1"/>
</dbReference>
<evidence type="ECO:0000259" key="12">
    <source>
        <dbReference type="Pfam" id="PF01052"/>
    </source>
</evidence>
<evidence type="ECO:0000256" key="4">
    <source>
        <dbReference type="ARBA" id="ARBA00022500"/>
    </source>
</evidence>
<keyword evidence="4 11" id="KW-0145">Chemotaxis</keyword>
<dbReference type="InterPro" id="IPR028976">
    <property type="entry name" value="CheC-like_sf"/>
</dbReference>
<feature type="domain" description="Flagellar motor switch protein FliN-like C-terminal" evidence="12">
    <location>
        <begin position="253"/>
        <end position="317"/>
    </location>
</feature>
<name>A0ABX1GEP7_9GAMM</name>
<keyword evidence="13" id="KW-0969">Cilium</keyword>
<dbReference type="InterPro" id="IPR036429">
    <property type="entry name" value="SpoA-like_sf"/>
</dbReference>
<evidence type="ECO:0000256" key="2">
    <source>
        <dbReference type="ARBA" id="ARBA00021898"/>
    </source>
</evidence>
<reference evidence="13 14" key="1">
    <citation type="submission" date="2020-04" db="EMBL/GenBank/DDBJ databases">
        <authorList>
            <person name="Yoon J."/>
        </authorList>
    </citation>
    <scope>NUCLEOTIDE SEQUENCE [LARGE SCALE GENOMIC DNA]</scope>
    <source>
        <strain evidence="13 14">KMU-166</strain>
    </source>
</reference>
<dbReference type="InterPro" id="IPR001543">
    <property type="entry name" value="FliN-like_C"/>
</dbReference>
<evidence type="ECO:0000256" key="1">
    <source>
        <dbReference type="ARBA" id="ARBA00011049"/>
    </source>
</evidence>
<evidence type="ECO:0000256" key="7">
    <source>
        <dbReference type="ARBA" id="ARBA00023136"/>
    </source>
</evidence>
<evidence type="ECO:0000256" key="6">
    <source>
        <dbReference type="ARBA" id="ARBA00022779"/>
    </source>
</evidence>
<dbReference type="Gene3D" id="2.30.330.10">
    <property type="entry name" value="SpoA-like"/>
    <property type="match status" value="1"/>
</dbReference>
<comment type="similarity">
    <text evidence="1 11">Belongs to the FliM family.</text>
</comment>
<dbReference type="Pfam" id="PF02154">
    <property type="entry name" value="FliM"/>
    <property type="match status" value="1"/>
</dbReference>
<evidence type="ECO:0000313" key="13">
    <source>
        <dbReference type="EMBL" id="NKI16957.1"/>
    </source>
</evidence>
<dbReference type="InterPro" id="IPR001689">
    <property type="entry name" value="Flag_FliM"/>
</dbReference>
<dbReference type="CDD" id="cd17908">
    <property type="entry name" value="FliM"/>
    <property type="match status" value="1"/>
</dbReference>
<protein>
    <recommendedName>
        <fullName evidence="2 10">Flagellar motor switch protein FliM</fullName>
    </recommendedName>
</protein>
<dbReference type="NCBIfam" id="TIGR01397">
    <property type="entry name" value="fliM_switch"/>
    <property type="match status" value="1"/>
</dbReference>
<keyword evidence="5 11" id="KW-0997">Cell inner membrane</keyword>
<accession>A0ABX1GEP7</accession>
<dbReference type="EMBL" id="JAAWWK010000002">
    <property type="protein sequence ID" value="NKI16957.1"/>
    <property type="molecule type" value="Genomic_DNA"/>
</dbReference>
<keyword evidence="13" id="KW-0966">Cell projection</keyword>
<evidence type="ECO:0000256" key="10">
    <source>
        <dbReference type="NCBIfam" id="TIGR01397"/>
    </source>
</evidence>
<comment type="caution">
    <text evidence="13">The sequence shown here is derived from an EMBL/GenBank/DDBJ whole genome shotgun (WGS) entry which is preliminary data.</text>
</comment>
<evidence type="ECO:0000313" key="14">
    <source>
        <dbReference type="Proteomes" id="UP000765845"/>
    </source>
</evidence>
<proteinExistence type="inferred from homology"/>
<keyword evidence="8 11" id="KW-0975">Bacterial flagellum</keyword>
<evidence type="ECO:0000256" key="3">
    <source>
        <dbReference type="ARBA" id="ARBA00022475"/>
    </source>
</evidence>
<dbReference type="RefSeq" id="WP_168449495.1">
    <property type="nucleotide sequence ID" value="NZ_JAAWWK010000002.1"/>
</dbReference>
<dbReference type="PRINTS" id="PR00955">
    <property type="entry name" value="FLGMOTORFLIM"/>
</dbReference>
<evidence type="ECO:0000256" key="5">
    <source>
        <dbReference type="ARBA" id="ARBA00022519"/>
    </source>
</evidence>
<evidence type="ECO:0000256" key="9">
    <source>
        <dbReference type="ARBA" id="ARBA00025044"/>
    </source>
</evidence>
<dbReference type="SUPFAM" id="SSF103039">
    <property type="entry name" value="CheC-like"/>
    <property type="match status" value="1"/>
</dbReference>
<comment type="function">
    <text evidence="9 11">FliM is one of three proteins (FliG, FliN, FliM) that forms the rotor-mounted switch complex (C ring), located at the base of the basal body. This complex interacts with the CheY and CheZ chemotaxis proteins, in addition to contacting components of the motor that determine the direction of flagellar rotation.</text>
</comment>
<comment type="subcellular location">
    <subcellularLocation>
        <location evidence="11">Cell inner membrane</location>
        <topology evidence="11">Peripheral membrane protein</topology>
    </subcellularLocation>
    <subcellularLocation>
        <location evidence="11">Bacterial flagellum basal body</location>
    </subcellularLocation>
</comment>
<dbReference type="Gene3D" id="3.40.1550.10">
    <property type="entry name" value="CheC-like"/>
    <property type="match status" value="1"/>
</dbReference>
<gene>
    <name evidence="13" type="primary">fliM</name>
    <name evidence="13" type="ORF">HCU74_05930</name>
</gene>
<keyword evidence="3 11" id="KW-1003">Cell membrane</keyword>
<dbReference type="Pfam" id="PF01052">
    <property type="entry name" value="FliMN_C"/>
    <property type="match status" value="1"/>
</dbReference>
<dbReference type="PANTHER" id="PTHR30034">
    <property type="entry name" value="FLAGELLAR MOTOR SWITCH PROTEIN FLIM"/>
    <property type="match status" value="1"/>
</dbReference>
<dbReference type="PIRSF" id="PIRSF002888">
    <property type="entry name" value="FliM"/>
    <property type="match status" value="1"/>
</dbReference>
<keyword evidence="6 11" id="KW-0283">Flagellar rotation</keyword>
<evidence type="ECO:0000256" key="11">
    <source>
        <dbReference type="PIRNR" id="PIRNR002888"/>
    </source>
</evidence>
<keyword evidence="7 11" id="KW-0472">Membrane</keyword>
<dbReference type="PANTHER" id="PTHR30034:SF3">
    <property type="entry name" value="FLAGELLAR MOTOR SWITCH PROTEIN FLIM"/>
    <property type="match status" value="1"/>
</dbReference>
<evidence type="ECO:0000256" key="8">
    <source>
        <dbReference type="ARBA" id="ARBA00023143"/>
    </source>
</evidence>
<keyword evidence="14" id="KW-1185">Reference proteome</keyword>
<organism evidence="13 14">
    <name type="scientific">Spongiibacter thalassae</name>
    <dbReference type="NCBI Taxonomy" id="2721624"/>
    <lineage>
        <taxon>Bacteria</taxon>
        <taxon>Pseudomonadati</taxon>
        <taxon>Pseudomonadota</taxon>
        <taxon>Gammaproteobacteria</taxon>
        <taxon>Cellvibrionales</taxon>
        <taxon>Spongiibacteraceae</taxon>
        <taxon>Spongiibacter</taxon>
    </lineage>
</organism>